<dbReference type="RefSeq" id="WP_176325316.1">
    <property type="nucleotide sequence ID" value="NZ_CP054051.1"/>
</dbReference>
<evidence type="ECO:0000313" key="1">
    <source>
        <dbReference type="EMBL" id="QKJ26126.1"/>
    </source>
</evidence>
<dbReference type="KEGG" id="acib:ACBT_0141"/>
<proteinExistence type="predicted"/>
<protein>
    <submittedName>
        <fullName evidence="1">Uncharacterized protein</fullName>
    </submittedName>
</protein>
<dbReference type="Proteomes" id="UP000509513">
    <property type="component" value="Chromosome"/>
</dbReference>
<accession>A0A7L5JLU8</accession>
<organism evidence="1 2">
    <name type="scientific">Aliarcobacter cibarius</name>
    <dbReference type="NCBI Taxonomy" id="255507"/>
    <lineage>
        <taxon>Bacteria</taxon>
        <taxon>Pseudomonadati</taxon>
        <taxon>Campylobacterota</taxon>
        <taxon>Epsilonproteobacteria</taxon>
        <taxon>Campylobacterales</taxon>
        <taxon>Arcobacteraceae</taxon>
        <taxon>Aliarcobacter</taxon>
    </lineage>
</organism>
<name>A0A7L5JLU8_9BACT</name>
<gene>
    <name evidence="1" type="ORF">ACBT_0141</name>
</gene>
<evidence type="ECO:0000313" key="2">
    <source>
        <dbReference type="Proteomes" id="UP000509513"/>
    </source>
</evidence>
<reference evidence="1 2" key="1">
    <citation type="submission" date="2020-05" db="EMBL/GenBank/DDBJ databases">
        <title>Complete genome sequencing of Campylobacter and Arcobacter type strains.</title>
        <authorList>
            <person name="Miller W.G."/>
            <person name="Yee E."/>
        </authorList>
    </citation>
    <scope>NUCLEOTIDE SEQUENCE [LARGE SCALE GENOMIC DNA]</scope>
    <source>
        <strain evidence="1 2">LMG 21996</strain>
    </source>
</reference>
<dbReference type="AlphaFoldDB" id="A0A7L5JLU8"/>
<dbReference type="EMBL" id="CP054051">
    <property type="protein sequence ID" value="QKJ26126.1"/>
    <property type="molecule type" value="Genomic_DNA"/>
</dbReference>
<sequence length="213" mass="24946">MKKVILLEDKIDRDSLKQSNIDFTKYDNIEAVFGKDNCNKYLNNFNELDAFDTVIIHASIQYEEKNIIQQLKNYCSNKSLVIFSGGGDIGTFKNNMLEVTAKSLYGNLSIFLEKYPKDSHILMLAYGENWSLNILLNTLEKLNILIEDSDESFEEDFDEFEDDFFHQIKKILNHENYKSIFNDVIINNYEINLSQIKVIKDNLLNIINRIIYE</sequence>